<dbReference type="HOGENOM" id="CLU_343601_0_0_1"/>
<dbReference type="AlphaFoldDB" id="A0A0C9VYC9"/>
<feature type="region of interest" description="Disordered" evidence="1">
    <location>
        <begin position="369"/>
        <end position="498"/>
    </location>
</feature>
<dbReference type="EMBL" id="KN837119">
    <property type="protein sequence ID" value="KIJ43995.1"/>
    <property type="molecule type" value="Genomic_DNA"/>
</dbReference>
<feature type="compositionally biased region" description="Basic and acidic residues" evidence="1">
    <location>
        <begin position="405"/>
        <end position="418"/>
    </location>
</feature>
<feature type="region of interest" description="Disordered" evidence="1">
    <location>
        <begin position="1"/>
        <end position="39"/>
    </location>
</feature>
<proteinExistence type="predicted"/>
<feature type="compositionally biased region" description="Basic and acidic residues" evidence="1">
    <location>
        <begin position="599"/>
        <end position="608"/>
    </location>
</feature>
<gene>
    <name evidence="2" type="ORF">M422DRAFT_47513</name>
</gene>
<feature type="compositionally biased region" description="Basic and acidic residues" evidence="1">
    <location>
        <begin position="442"/>
        <end position="456"/>
    </location>
</feature>
<evidence type="ECO:0000313" key="3">
    <source>
        <dbReference type="Proteomes" id="UP000054279"/>
    </source>
</evidence>
<feature type="region of interest" description="Disordered" evidence="1">
    <location>
        <begin position="178"/>
        <end position="226"/>
    </location>
</feature>
<dbReference type="OrthoDB" id="3230904at2759"/>
<name>A0A0C9VYC9_SPHS4</name>
<organism evidence="2 3">
    <name type="scientific">Sphaerobolus stellatus (strain SS14)</name>
    <dbReference type="NCBI Taxonomy" id="990650"/>
    <lineage>
        <taxon>Eukaryota</taxon>
        <taxon>Fungi</taxon>
        <taxon>Dikarya</taxon>
        <taxon>Basidiomycota</taxon>
        <taxon>Agaricomycotina</taxon>
        <taxon>Agaricomycetes</taxon>
        <taxon>Phallomycetidae</taxon>
        <taxon>Geastrales</taxon>
        <taxon>Sphaerobolaceae</taxon>
        <taxon>Sphaerobolus</taxon>
    </lineage>
</organism>
<evidence type="ECO:0000313" key="2">
    <source>
        <dbReference type="EMBL" id="KIJ43995.1"/>
    </source>
</evidence>
<protein>
    <submittedName>
        <fullName evidence="2">Uncharacterized protein</fullName>
    </submittedName>
</protein>
<feature type="compositionally biased region" description="Low complexity" evidence="1">
    <location>
        <begin position="749"/>
        <end position="759"/>
    </location>
</feature>
<feature type="region of interest" description="Disordered" evidence="1">
    <location>
        <begin position="534"/>
        <end position="656"/>
    </location>
</feature>
<feature type="compositionally biased region" description="Low complexity" evidence="1">
    <location>
        <begin position="191"/>
        <end position="200"/>
    </location>
</feature>
<feature type="compositionally biased region" description="Polar residues" evidence="1">
    <location>
        <begin position="61"/>
        <end position="70"/>
    </location>
</feature>
<feature type="region of interest" description="Disordered" evidence="1">
    <location>
        <begin position="61"/>
        <end position="106"/>
    </location>
</feature>
<accession>A0A0C9VYC9</accession>
<evidence type="ECO:0000256" key="1">
    <source>
        <dbReference type="SAM" id="MobiDB-lite"/>
    </source>
</evidence>
<reference evidence="2 3" key="1">
    <citation type="submission" date="2014-06" db="EMBL/GenBank/DDBJ databases">
        <title>Evolutionary Origins and Diversification of the Mycorrhizal Mutualists.</title>
        <authorList>
            <consortium name="DOE Joint Genome Institute"/>
            <consortium name="Mycorrhizal Genomics Consortium"/>
            <person name="Kohler A."/>
            <person name="Kuo A."/>
            <person name="Nagy L.G."/>
            <person name="Floudas D."/>
            <person name="Copeland A."/>
            <person name="Barry K.W."/>
            <person name="Cichocki N."/>
            <person name="Veneault-Fourrey C."/>
            <person name="LaButti K."/>
            <person name="Lindquist E.A."/>
            <person name="Lipzen A."/>
            <person name="Lundell T."/>
            <person name="Morin E."/>
            <person name="Murat C."/>
            <person name="Riley R."/>
            <person name="Ohm R."/>
            <person name="Sun H."/>
            <person name="Tunlid A."/>
            <person name="Henrissat B."/>
            <person name="Grigoriev I.V."/>
            <person name="Hibbett D.S."/>
            <person name="Martin F."/>
        </authorList>
    </citation>
    <scope>NUCLEOTIDE SEQUENCE [LARGE SCALE GENOMIC DNA]</scope>
    <source>
        <strain evidence="2 3">SS14</strain>
    </source>
</reference>
<sequence length="824" mass="88391">MPEPLRSPKQSRAAAKAQAHPYGRPSTARRTARDAGGEGSTSLIGAFKSFVKAPLLWLSTGASKESNGVSNGDIVQKRKVSFEERSSSPPPISKRPRRISPTSDEEAAQFFEEPYALLGRKRPFVDVANNGVLTTRIKPIDQPNLPVDAAEVPLPPSRAVSRASMSIEPIDKIISRRSTTRDRSLPPPSPFARSFSRYSFTPQPAGATFGPSPKHKTRDSSAPPMIDVPSVPGVPTFTRPPGASAAPHLFPVRERSEGPIMSLLSQSRQVNLSIIFPDPAILTYDDFLQSMSPIREQLSSTHVNDLPIPREWERFANSDSANMRVDTPSKAERTLAALESYRTPLQPTQFPSAQYPASYRPRKIHVPAPSKIGFNHVPNGKKKPFVNTQPYSEPASRGIRKLLKKTMEQERQEAERTTGGEAEEAATKEASVEMNGSEEVASPEKEKETEVEDARANRGSKANSYTALRIGSNRVARVHASAPRPRTFGLKDDDEEDYPSVEELKKVYSRVGHPFSADMAVSYYFLLQLASETRPTPSRRMSEAGMQTEITAEPEVTRASTPPLPAQAESFSSVLSRIPKSAPTESKKVDSEVQAEPIPEAKEGKMTEDSAPAVLPFSFGGSTPAVPKPSDFAFGASSTAPAAPPTSAPSNNGGMPSFFSNTKVQFTAPSVPSGMLFGGSTAPTALSADQKPAEEKQPKPSPFGGINKPSTFPSASLFGAAAAAPTTAPETAAPAFGAPAAPAEPPKPSFTFGSTTSTTVEAAKPLNTFAAATNGTQATSTESPIRKPKLLSVSALLQPHRSPSEPNPQRPQLLRLRPSPSEPN</sequence>
<feature type="compositionally biased region" description="Low complexity" evidence="1">
    <location>
        <begin position="718"/>
        <end position="741"/>
    </location>
</feature>
<keyword evidence="3" id="KW-1185">Reference proteome</keyword>
<dbReference type="Proteomes" id="UP000054279">
    <property type="component" value="Unassembled WGS sequence"/>
</dbReference>
<feature type="region of interest" description="Disordered" evidence="1">
    <location>
        <begin position="675"/>
        <end position="824"/>
    </location>
</feature>
<feature type="compositionally biased region" description="Polar residues" evidence="1">
    <location>
        <begin position="770"/>
        <end position="783"/>
    </location>
</feature>